<feature type="transmembrane region" description="Helical" evidence="6">
    <location>
        <begin position="189"/>
        <end position="210"/>
    </location>
</feature>
<dbReference type="InterPro" id="IPR017452">
    <property type="entry name" value="GPCR_Rhodpsn_7TM"/>
</dbReference>
<dbReference type="FunFam" id="1.20.1070.10:FF:000767">
    <property type="entry name" value="Uncharacterized protein"/>
    <property type="match status" value="1"/>
</dbReference>
<keyword evidence="3 6" id="KW-1133">Transmembrane helix</keyword>
<keyword evidence="4 6" id="KW-0472">Membrane</keyword>
<evidence type="ECO:0000256" key="1">
    <source>
        <dbReference type="ARBA" id="ARBA00004370"/>
    </source>
</evidence>
<dbReference type="CDD" id="cd00637">
    <property type="entry name" value="7tm_classA_rhodopsin-like"/>
    <property type="match status" value="1"/>
</dbReference>
<dbReference type="PRINTS" id="PR00237">
    <property type="entry name" value="GPCRRHODOPSN"/>
</dbReference>
<comment type="subcellular location">
    <subcellularLocation>
        <location evidence="1">Membrane</location>
    </subcellularLocation>
</comment>
<dbReference type="PANTHER" id="PTHR26451:SF897">
    <property type="entry name" value="TRACE AMINE-ASSOCIATED RECEPTOR 5-LIKE"/>
    <property type="match status" value="1"/>
</dbReference>
<gene>
    <name evidence="8" type="ORF">BRAFLDRAFT_81320</name>
</gene>
<reference evidence="8" key="1">
    <citation type="journal article" date="2008" name="Nature">
        <title>The amphioxus genome and the evolution of the chordate karyotype.</title>
        <authorList>
            <consortium name="US DOE Joint Genome Institute (JGI-PGF)"/>
            <person name="Putnam N.H."/>
            <person name="Butts T."/>
            <person name="Ferrier D.E.K."/>
            <person name="Furlong R.F."/>
            <person name="Hellsten U."/>
            <person name="Kawashima T."/>
            <person name="Robinson-Rechavi M."/>
            <person name="Shoguchi E."/>
            <person name="Terry A."/>
            <person name="Yu J.-K."/>
            <person name="Benito-Gutierrez E.L."/>
            <person name="Dubchak I."/>
            <person name="Garcia-Fernandez J."/>
            <person name="Gibson-Brown J.J."/>
            <person name="Grigoriev I.V."/>
            <person name="Horton A.C."/>
            <person name="de Jong P.J."/>
            <person name="Jurka J."/>
            <person name="Kapitonov V.V."/>
            <person name="Kohara Y."/>
            <person name="Kuroki Y."/>
            <person name="Lindquist E."/>
            <person name="Lucas S."/>
            <person name="Osoegawa K."/>
            <person name="Pennacchio L.A."/>
            <person name="Salamov A.A."/>
            <person name="Satou Y."/>
            <person name="Sauka-Spengler T."/>
            <person name="Schmutz J."/>
            <person name="Shin-I T."/>
            <person name="Toyoda A."/>
            <person name="Bronner-Fraser M."/>
            <person name="Fujiyama A."/>
            <person name="Holland L.Z."/>
            <person name="Holland P.W.H."/>
            <person name="Satoh N."/>
            <person name="Rokhsar D.S."/>
        </authorList>
    </citation>
    <scope>NUCLEOTIDE SEQUENCE [LARGE SCALE GENOMIC DNA]</scope>
    <source>
        <strain evidence="8">S238N-H82</strain>
        <tissue evidence="8">Testes</tissue>
    </source>
</reference>
<evidence type="ECO:0000313" key="8">
    <source>
        <dbReference type="EMBL" id="EEN57292.1"/>
    </source>
</evidence>
<dbReference type="FunCoup" id="C3YQV1">
    <property type="interactions" value="11"/>
</dbReference>
<proteinExistence type="predicted"/>
<dbReference type="eggNOG" id="KOG3656">
    <property type="taxonomic scope" value="Eukaryota"/>
</dbReference>
<feature type="transmembrane region" description="Helical" evidence="6">
    <location>
        <begin position="276"/>
        <end position="299"/>
    </location>
</feature>
<evidence type="ECO:0000256" key="2">
    <source>
        <dbReference type="ARBA" id="ARBA00022692"/>
    </source>
</evidence>
<sequence>MEKETDDPSEEDDNNRGILSLAIGSTFRDLQTTYLVISLVLSVGCGLLLLFLVWKKQHLQRPSNYLRCNLAVDDIIFTSCLIPIRIYALFRQDASGDHLWCSAKAVVGPVCLLSMFGTYLMMAIDLYYFVCDPLHYHDKVTTKRVALGIVTIRAFSLFFGLGPVAFSGLPKYGLPCEIEAANSVSSTAIFRNLNMLALLLVALFTPILYYRVFREARRQQERDENRDLWIFQTKAFKTMVPHAIVWIVFVSTMILLVAMGRALISKEQMENHGLIIANHVANILFLTLSSMANPIIYSFRLPEFRRAIKELCGLPINTPPAVPAGRQGDMEMAAITAPGQVAQATNLAPTQPNTKSLKPTVDDLPSDQAPRQTTRGDVSPGPAPSTKRRACAAALKRPFQMTVRADVHAEPTARSGQDITETLPGQLNLEV</sequence>
<dbReference type="PROSITE" id="PS50262">
    <property type="entry name" value="G_PROTEIN_RECEP_F1_2"/>
    <property type="match status" value="1"/>
</dbReference>
<accession>C3YQV1</accession>
<feature type="region of interest" description="Disordered" evidence="5">
    <location>
        <begin position="349"/>
        <end position="390"/>
    </location>
</feature>
<feature type="transmembrane region" description="Helical" evidence="6">
    <location>
        <begin position="243"/>
        <end position="264"/>
    </location>
</feature>
<feature type="transmembrane region" description="Helical" evidence="6">
    <location>
        <begin position="150"/>
        <end position="169"/>
    </location>
</feature>
<evidence type="ECO:0000256" key="6">
    <source>
        <dbReference type="SAM" id="Phobius"/>
    </source>
</evidence>
<feature type="region of interest" description="Disordered" evidence="5">
    <location>
        <begin position="408"/>
        <end position="431"/>
    </location>
</feature>
<dbReference type="EMBL" id="GG666544">
    <property type="protein sequence ID" value="EEN57292.1"/>
    <property type="molecule type" value="Genomic_DNA"/>
</dbReference>
<feature type="transmembrane region" description="Helical" evidence="6">
    <location>
        <begin position="66"/>
        <end position="86"/>
    </location>
</feature>
<dbReference type="InterPro" id="IPR052921">
    <property type="entry name" value="GPCR1_Superfamily_Member"/>
</dbReference>
<dbReference type="InParanoid" id="C3YQV1"/>
<evidence type="ECO:0000256" key="3">
    <source>
        <dbReference type="ARBA" id="ARBA00022989"/>
    </source>
</evidence>
<dbReference type="PANTHER" id="PTHR26451">
    <property type="entry name" value="G_PROTEIN_RECEP_F1_2 DOMAIN-CONTAINING PROTEIN"/>
    <property type="match status" value="1"/>
</dbReference>
<feature type="transmembrane region" description="Helical" evidence="6">
    <location>
        <begin position="106"/>
        <end position="130"/>
    </location>
</feature>
<organism>
    <name type="scientific">Branchiostoma floridae</name>
    <name type="common">Florida lancelet</name>
    <name type="synonym">Amphioxus</name>
    <dbReference type="NCBI Taxonomy" id="7739"/>
    <lineage>
        <taxon>Eukaryota</taxon>
        <taxon>Metazoa</taxon>
        <taxon>Chordata</taxon>
        <taxon>Cephalochordata</taxon>
        <taxon>Leptocardii</taxon>
        <taxon>Amphioxiformes</taxon>
        <taxon>Branchiostomatidae</taxon>
        <taxon>Branchiostoma</taxon>
    </lineage>
</organism>
<feature type="transmembrane region" description="Helical" evidence="6">
    <location>
        <begin position="34"/>
        <end position="54"/>
    </location>
</feature>
<evidence type="ECO:0000256" key="4">
    <source>
        <dbReference type="ARBA" id="ARBA00023136"/>
    </source>
</evidence>
<feature type="compositionally biased region" description="Polar residues" evidence="5">
    <location>
        <begin position="414"/>
        <end position="425"/>
    </location>
</feature>
<dbReference type="GO" id="GO:0016020">
    <property type="term" value="C:membrane"/>
    <property type="evidence" value="ECO:0007669"/>
    <property type="project" value="UniProtKB-SubCell"/>
</dbReference>
<keyword evidence="2 6" id="KW-0812">Transmembrane</keyword>
<evidence type="ECO:0000259" key="7">
    <source>
        <dbReference type="PROSITE" id="PS50262"/>
    </source>
</evidence>
<evidence type="ECO:0000256" key="5">
    <source>
        <dbReference type="SAM" id="MobiDB-lite"/>
    </source>
</evidence>
<dbReference type="Gene3D" id="1.20.1070.10">
    <property type="entry name" value="Rhodopsin 7-helix transmembrane proteins"/>
    <property type="match status" value="1"/>
</dbReference>
<dbReference type="InterPro" id="IPR000276">
    <property type="entry name" value="GPCR_Rhodpsn"/>
</dbReference>
<dbReference type="SMART" id="SM01381">
    <property type="entry name" value="7TM_GPCR_Srsx"/>
    <property type="match status" value="1"/>
</dbReference>
<feature type="domain" description="G-protein coupled receptors family 1 profile" evidence="7">
    <location>
        <begin position="45"/>
        <end position="297"/>
    </location>
</feature>
<dbReference type="Pfam" id="PF00001">
    <property type="entry name" value="7tm_1"/>
    <property type="match status" value="1"/>
</dbReference>
<dbReference type="SUPFAM" id="SSF81321">
    <property type="entry name" value="Family A G protein-coupled receptor-like"/>
    <property type="match status" value="1"/>
</dbReference>
<name>C3YQV1_BRAFL</name>
<protein>
    <recommendedName>
        <fullName evidence="7">G-protein coupled receptors family 1 profile domain-containing protein</fullName>
    </recommendedName>
</protein>
<dbReference type="AlphaFoldDB" id="C3YQV1"/>
<dbReference type="GO" id="GO:0004930">
    <property type="term" value="F:G protein-coupled receptor activity"/>
    <property type="evidence" value="ECO:0007669"/>
    <property type="project" value="InterPro"/>
</dbReference>